<dbReference type="EMBL" id="CP162511">
    <property type="protein sequence ID" value="XDI06364.1"/>
    <property type="molecule type" value="Genomic_DNA"/>
</dbReference>
<evidence type="ECO:0000313" key="3">
    <source>
        <dbReference type="EMBL" id="XDI06364.1"/>
    </source>
</evidence>
<keyword evidence="1" id="KW-1133">Transmembrane helix</keyword>
<proteinExistence type="predicted"/>
<feature type="transmembrane region" description="Helical" evidence="1">
    <location>
        <begin position="186"/>
        <end position="210"/>
    </location>
</feature>
<keyword evidence="1" id="KW-0812">Transmembrane</keyword>
<dbReference type="Gene3D" id="3.30.70.270">
    <property type="match status" value="1"/>
</dbReference>
<feature type="domain" description="GGDEF" evidence="2">
    <location>
        <begin position="247"/>
        <end position="384"/>
    </location>
</feature>
<dbReference type="PROSITE" id="PS50887">
    <property type="entry name" value="GGDEF"/>
    <property type="match status" value="1"/>
</dbReference>
<dbReference type="InterPro" id="IPR043128">
    <property type="entry name" value="Rev_trsase/Diguanyl_cyclase"/>
</dbReference>
<evidence type="ECO:0000256" key="1">
    <source>
        <dbReference type="SAM" id="Phobius"/>
    </source>
</evidence>
<keyword evidence="1" id="KW-0472">Membrane</keyword>
<name>A0AB39BIP5_9MICO</name>
<feature type="transmembrane region" description="Helical" evidence="1">
    <location>
        <begin position="62"/>
        <end position="81"/>
    </location>
</feature>
<dbReference type="AlphaFoldDB" id="A0AB39BIP5"/>
<feature type="transmembrane region" description="Helical" evidence="1">
    <location>
        <begin position="93"/>
        <end position="112"/>
    </location>
</feature>
<sequence length="388" mass="40772">MGLDYPTLLAAMSFTIIPLAAVFFVDKLRRPADDAGRYWSLTFVSAVLCSVAYYVSGSSHDIWWSVAVGNAAMVLTLGSVWMGCRAFNGRRPFVLGVGAVALLVGVVSALPSHDGSRWAGAPEKMLGLALFSVLVVAESLRPRLRRFAGAWVLAGTLAVHGVYVVLRSLAYLVAGPGHPLFEGVFGSAGATGINLVLVVLGGAGIIAIRVQDARRGLSRRDPSGARERVLGAKAFDQLARRRLTELPRAAFLVGTIDLLGELRGAYGVAHGRELQRTLTRLVVRDAPAGAVIGVDGDRWLLMFGADDASESLEPLLATAHRLATALHREYETQTTGIDDASSASFGVVVAAGVPYEELLTAASAALVRDADSVRGRIAVGAVGTCAIA</sequence>
<gene>
    <name evidence="3" type="ORF">ABFY20_04505</name>
</gene>
<feature type="transmembrane region" description="Helical" evidence="1">
    <location>
        <begin position="124"/>
        <end position="140"/>
    </location>
</feature>
<organism evidence="3">
    <name type="scientific">Herbiconiux sp. A18JL235</name>
    <dbReference type="NCBI Taxonomy" id="3152363"/>
    <lineage>
        <taxon>Bacteria</taxon>
        <taxon>Bacillati</taxon>
        <taxon>Actinomycetota</taxon>
        <taxon>Actinomycetes</taxon>
        <taxon>Micrococcales</taxon>
        <taxon>Microbacteriaceae</taxon>
        <taxon>Herbiconiux</taxon>
    </lineage>
</organism>
<evidence type="ECO:0000259" key="2">
    <source>
        <dbReference type="PROSITE" id="PS50887"/>
    </source>
</evidence>
<feature type="transmembrane region" description="Helical" evidence="1">
    <location>
        <begin position="147"/>
        <end position="166"/>
    </location>
</feature>
<feature type="transmembrane region" description="Helical" evidence="1">
    <location>
        <begin position="38"/>
        <end position="56"/>
    </location>
</feature>
<reference evidence="3" key="1">
    <citation type="submission" date="2024-05" db="EMBL/GenBank/DDBJ databases">
        <title>Herbiconiux sp. A18JL235.</title>
        <authorList>
            <person name="Zhang G."/>
        </authorList>
    </citation>
    <scope>NUCLEOTIDE SEQUENCE</scope>
    <source>
        <strain evidence="3">A18JL235</strain>
    </source>
</reference>
<dbReference type="RefSeq" id="WP_368498746.1">
    <property type="nucleotide sequence ID" value="NZ_CP162511.1"/>
</dbReference>
<feature type="transmembrane region" description="Helical" evidence="1">
    <location>
        <begin position="6"/>
        <end position="26"/>
    </location>
</feature>
<dbReference type="InterPro" id="IPR000160">
    <property type="entry name" value="GGDEF_dom"/>
</dbReference>
<protein>
    <recommendedName>
        <fullName evidence="2">GGDEF domain-containing protein</fullName>
    </recommendedName>
</protein>
<accession>A0AB39BIP5</accession>